<gene>
    <name evidence="3" type="ORF">DFP72DRAFT_70348</name>
</gene>
<protein>
    <recommendedName>
        <fullName evidence="2">Fungal-type protein kinase domain-containing protein</fullName>
    </recommendedName>
</protein>
<organism evidence="3 4">
    <name type="scientific">Ephemerocybe angulata</name>
    <dbReference type="NCBI Taxonomy" id="980116"/>
    <lineage>
        <taxon>Eukaryota</taxon>
        <taxon>Fungi</taxon>
        <taxon>Dikarya</taxon>
        <taxon>Basidiomycota</taxon>
        <taxon>Agaricomycotina</taxon>
        <taxon>Agaricomycetes</taxon>
        <taxon>Agaricomycetidae</taxon>
        <taxon>Agaricales</taxon>
        <taxon>Agaricineae</taxon>
        <taxon>Psathyrellaceae</taxon>
        <taxon>Ephemerocybe</taxon>
    </lineage>
</organism>
<dbReference type="AlphaFoldDB" id="A0A8H6HDZ7"/>
<dbReference type="InterPro" id="IPR040976">
    <property type="entry name" value="Pkinase_fungal"/>
</dbReference>
<evidence type="ECO:0000259" key="2">
    <source>
        <dbReference type="Pfam" id="PF17667"/>
    </source>
</evidence>
<dbReference type="InterPro" id="IPR011009">
    <property type="entry name" value="Kinase-like_dom_sf"/>
</dbReference>
<evidence type="ECO:0000256" key="1">
    <source>
        <dbReference type="SAM" id="MobiDB-lite"/>
    </source>
</evidence>
<dbReference type="EMBL" id="JACGCI010000119">
    <property type="protein sequence ID" value="KAF6744521.1"/>
    <property type="molecule type" value="Genomic_DNA"/>
</dbReference>
<feature type="domain" description="Fungal-type protein kinase" evidence="2">
    <location>
        <begin position="136"/>
        <end position="284"/>
    </location>
</feature>
<dbReference type="Proteomes" id="UP000521943">
    <property type="component" value="Unassembled WGS sequence"/>
</dbReference>
<comment type="caution">
    <text evidence="3">The sequence shown here is derived from an EMBL/GenBank/DDBJ whole genome shotgun (WGS) entry which is preliminary data.</text>
</comment>
<sequence>MDLTGYEPPIVTIGTNYLYELPTQNVTPTQSRFFLTTRSIHATHVWEAIEVESRERPERLANAKPAILKDVLINSSRLTEGDIQAQLFNDIREFAANSDWRKHALLSKFEEVAKDRLAALFDGDKFEDLFLRVALEHRYPETKCSKTDETKLKARVVTVFEEVCTALHHLPTLGEAIDVITQCTVALQLMMLAGWVHHDISAGNILAFREREPMPWKVKLADLEYAQKCVFKVKDVHSKIGTAYFIPFDIQDQKRLVWYKFRGDILVYDFQHDIESIWWLWLWLITMRISGNDASHGVYRAVFKNVAYIGDENRAGAWVGWLKPEAYVCQDLKDMAVVVDELRAKLLKLSSTYEGTSIEANYERYSDAHMAVRQALDIVDATKHIWGPLRLVEREKADVVADRKNDGPLDVMGDSDRPSRTSSSSERSADKPRPSNPAAIQANLVEPQMLDNTNRASQRSRTKRNAPEEPIDDIPVARMTRSRTKGTNEGMQARATNTTKSTRKSARKTPVDNSNKRIRLG</sequence>
<reference evidence="3 4" key="1">
    <citation type="submission" date="2020-07" db="EMBL/GenBank/DDBJ databases">
        <title>Comparative genomics of pyrophilous fungi reveals a link between fire events and developmental genes.</title>
        <authorList>
            <consortium name="DOE Joint Genome Institute"/>
            <person name="Steindorff A.S."/>
            <person name="Carver A."/>
            <person name="Calhoun S."/>
            <person name="Stillman K."/>
            <person name="Liu H."/>
            <person name="Lipzen A."/>
            <person name="Pangilinan J."/>
            <person name="Labutti K."/>
            <person name="Bruns T.D."/>
            <person name="Grigoriev I.V."/>
        </authorList>
    </citation>
    <scope>NUCLEOTIDE SEQUENCE [LARGE SCALE GENOMIC DNA]</scope>
    <source>
        <strain evidence="3 4">CBS 144469</strain>
    </source>
</reference>
<dbReference type="Pfam" id="PF17667">
    <property type="entry name" value="Pkinase_fungal"/>
    <property type="match status" value="1"/>
</dbReference>
<dbReference type="Gene3D" id="1.10.510.10">
    <property type="entry name" value="Transferase(Phosphotransferase) domain 1"/>
    <property type="match status" value="1"/>
</dbReference>
<proteinExistence type="predicted"/>
<feature type="region of interest" description="Disordered" evidence="1">
    <location>
        <begin position="402"/>
        <end position="521"/>
    </location>
</feature>
<dbReference type="OrthoDB" id="3271139at2759"/>
<accession>A0A8H6HDZ7</accession>
<evidence type="ECO:0000313" key="4">
    <source>
        <dbReference type="Proteomes" id="UP000521943"/>
    </source>
</evidence>
<evidence type="ECO:0000313" key="3">
    <source>
        <dbReference type="EMBL" id="KAF6744521.1"/>
    </source>
</evidence>
<keyword evidence="4" id="KW-1185">Reference proteome</keyword>
<name>A0A8H6HDZ7_9AGAR</name>
<dbReference type="SUPFAM" id="SSF56112">
    <property type="entry name" value="Protein kinase-like (PK-like)"/>
    <property type="match status" value="1"/>
</dbReference>